<feature type="region of interest" description="Disordered" evidence="1">
    <location>
        <begin position="479"/>
        <end position="564"/>
    </location>
</feature>
<reference evidence="2 3" key="1">
    <citation type="journal article" date="2018" name="Microb. Genom.">
        <title>Expanding an expanded genome: long-read sequencing of Trypanosoma cruzi.</title>
        <authorList>
            <person name="Berna L."/>
            <person name="Rodriguez M."/>
            <person name="Chiribao M.L."/>
            <person name="Parodi-Talice A."/>
            <person name="Pita S."/>
            <person name="Rijo G."/>
            <person name="Alvarez-Valin F."/>
            <person name="Robello C."/>
        </authorList>
    </citation>
    <scope>NUCLEOTIDE SEQUENCE [LARGE SCALE GENOMIC DNA]</scope>
    <source>
        <strain evidence="2 3">Dm28c</strain>
    </source>
</reference>
<feature type="compositionally biased region" description="Basic and acidic residues" evidence="1">
    <location>
        <begin position="479"/>
        <end position="492"/>
    </location>
</feature>
<dbReference type="VEuPathDB" id="TriTrypDB:Tc_MARK_7"/>
<dbReference type="AlphaFoldDB" id="A0A2V2VAZ2"/>
<dbReference type="VEuPathDB" id="TriTrypDB:TcCLB.506745.10"/>
<dbReference type="VEuPathDB" id="TriTrypDB:TCSYLVIO_001190"/>
<dbReference type="VEuPathDB" id="TriTrypDB:TCDM_09802"/>
<dbReference type="VEuPathDB" id="TriTrypDB:C4B63_31g272"/>
<dbReference type="VEuPathDB" id="TriTrypDB:TcYC6_0066630"/>
<proteinExistence type="predicted"/>
<dbReference type="VEuPathDB" id="TriTrypDB:BCY84_04926"/>
<dbReference type="VEuPathDB" id="TriTrypDB:ECC02_000702"/>
<organism evidence="2 3">
    <name type="scientific">Trypanosoma cruzi</name>
    <dbReference type="NCBI Taxonomy" id="5693"/>
    <lineage>
        <taxon>Eukaryota</taxon>
        <taxon>Discoba</taxon>
        <taxon>Euglenozoa</taxon>
        <taxon>Kinetoplastea</taxon>
        <taxon>Metakinetoplastina</taxon>
        <taxon>Trypanosomatida</taxon>
        <taxon>Trypanosomatidae</taxon>
        <taxon>Trypanosoma</taxon>
        <taxon>Schizotrypanum</taxon>
    </lineage>
</organism>
<dbReference type="VEuPathDB" id="TriTrypDB:TcCLB.511925.60"/>
<dbReference type="VEuPathDB" id="TriTrypDB:TcCL_NonESM06983"/>
<feature type="compositionally biased region" description="Basic residues" evidence="1">
    <location>
        <begin position="537"/>
        <end position="547"/>
    </location>
</feature>
<dbReference type="VEuPathDB" id="TriTrypDB:TcBrA4_0007250"/>
<gene>
    <name evidence="2" type="ORF">C4B63_31g272</name>
</gene>
<dbReference type="VEuPathDB" id="TriTrypDB:C3747_186g10"/>
<evidence type="ECO:0000313" key="3">
    <source>
        <dbReference type="Proteomes" id="UP000246121"/>
    </source>
</evidence>
<protein>
    <submittedName>
        <fullName evidence="2">Uncharacterized protein</fullName>
    </submittedName>
</protein>
<sequence length="564" mass="62534">MSRISSPLSSAVFSSAAASSSSFRVATKSAEASPCALRSRRSFSLIGLHDVGGGCWRWRLTSLARIRQLSLRNLCLHHSGGALNKYDAVGFAGRQRNVANAFDSLEMNLFDDPTGGLTAGPAEELSTTEIEHQVRLNVSSYSRSIFYLLYTPFVDVISVLLERGLAPDVAHPGEMMCRWFTDGALTLQNPASVEEGMGAENWRQLCEGLDAFYEEVEPVMPLTAAVRKHGLPEDLLVPFLRQLSMDLLVPLRKRAVLEILPGLILGLANGRAPTALGFPTDSQRARAIMVADLFLGVGQETGNTDLAYLGIQLLRANDIPVPFPKQKQLTNVFSAATRIHTDWQMRVSGQLVEVLPKWMEYYKKVHLDNLRAMKGLSETDSTSAVKQEDDDGEGIDVLKAKRAIHAIGDGVNAAGKKTDKESNSDGVHGYFSSHRTENLLRLSALESQVLTAVRHRVVAWNDDSNKLYYRFRRRRLATEEPKAEETDVPKEPTEEEEEEDARRVDAVEDVALMEDGRRRRRARTHTQADEENPKVNPKGHRSRKKRTIAAPVDDDSGSTFTLTV</sequence>
<dbReference type="VEuPathDB" id="TriTrypDB:TcG_08233"/>
<dbReference type="Proteomes" id="UP000246121">
    <property type="component" value="Unassembled WGS sequence"/>
</dbReference>
<dbReference type="EMBL" id="PRFA01000031">
    <property type="protein sequence ID" value="PWU93404.1"/>
    <property type="molecule type" value="Genomic_DNA"/>
</dbReference>
<accession>A0A2V2VAZ2</accession>
<name>A0A2V2VAZ2_TRYCR</name>
<evidence type="ECO:0000313" key="2">
    <source>
        <dbReference type="EMBL" id="PWU93404.1"/>
    </source>
</evidence>
<comment type="caution">
    <text evidence="2">The sequence shown here is derived from an EMBL/GenBank/DDBJ whole genome shotgun (WGS) entry which is preliminary data.</text>
</comment>
<evidence type="ECO:0000256" key="1">
    <source>
        <dbReference type="SAM" id="MobiDB-lite"/>
    </source>
</evidence>